<gene>
    <name evidence="1" type="ORF">M0654_08665</name>
</gene>
<comment type="caution">
    <text evidence="1">The sequence shown here is derived from an EMBL/GenBank/DDBJ whole genome shotgun (WGS) entry which is preliminary data.</text>
</comment>
<accession>A0ABT0IQA6</accession>
<keyword evidence="2" id="KW-1185">Reference proteome</keyword>
<organism evidence="1 2">
    <name type="scientific">Neorhizobium turbinariae</name>
    <dbReference type="NCBI Taxonomy" id="2937795"/>
    <lineage>
        <taxon>Bacteria</taxon>
        <taxon>Pseudomonadati</taxon>
        <taxon>Pseudomonadota</taxon>
        <taxon>Alphaproteobacteria</taxon>
        <taxon>Hyphomicrobiales</taxon>
        <taxon>Rhizobiaceae</taxon>
        <taxon>Rhizobium/Agrobacterium group</taxon>
        <taxon>Neorhizobium</taxon>
    </lineage>
</organism>
<sequence>MCIAPLDHARQHPFENLTRWRCSMKMTSRILKVLKAAAFAGAMIATPGIAAAENLLVSDYNTDPATVQGLMQPIMPFVGGSTGSNTGIIQIGSNNHAHSGIDGTGSLALIQQAGTNNRAVQAIEGSNSALLLVQGGSNNSVLQASVGDNNFQLVGASGRNNQIAYIQKGDNLAGALDVRDSVNSTVVAIQTPQSGNYMMPTGLRGLENKTVVVVPGRMYVLPKR</sequence>
<dbReference type="RefSeq" id="WP_248682751.1">
    <property type="nucleotide sequence ID" value="NZ_JALPRY010000010.1"/>
</dbReference>
<name>A0ABT0IQA6_9HYPH</name>
<reference evidence="1 2" key="1">
    <citation type="submission" date="2022-04" db="EMBL/GenBank/DDBJ databases">
        <title>Rhizobium coralii sp. nov., isolated from coral Turbinaria peltata.</title>
        <authorList>
            <person name="Sun H."/>
        </authorList>
    </citation>
    <scope>NUCLEOTIDE SEQUENCE [LARGE SCALE GENOMIC DNA]</scope>
    <source>
        <strain evidence="1 2">NTR19</strain>
    </source>
</reference>
<dbReference type="EMBL" id="JALPRY010000010">
    <property type="protein sequence ID" value="MCK8780053.1"/>
    <property type="molecule type" value="Genomic_DNA"/>
</dbReference>
<evidence type="ECO:0008006" key="3">
    <source>
        <dbReference type="Google" id="ProtNLM"/>
    </source>
</evidence>
<proteinExistence type="predicted"/>
<evidence type="ECO:0000313" key="2">
    <source>
        <dbReference type="Proteomes" id="UP001202827"/>
    </source>
</evidence>
<dbReference type="Proteomes" id="UP001202827">
    <property type="component" value="Unassembled WGS sequence"/>
</dbReference>
<protein>
    <recommendedName>
        <fullName evidence="3">Curlin</fullName>
    </recommendedName>
</protein>
<evidence type="ECO:0000313" key="1">
    <source>
        <dbReference type="EMBL" id="MCK8780053.1"/>
    </source>
</evidence>